<feature type="non-terminal residue" evidence="1">
    <location>
        <position position="1157"/>
    </location>
</feature>
<name>A0AAV6FLJ8_9TELE</name>
<evidence type="ECO:0000313" key="1">
    <source>
        <dbReference type="EMBL" id="KAG5263440.1"/>
    </source>
</evidence>
<comment type="caution">
    <text evidence="1">The sequence shown here is derived from an EMBL/GenBank/DDBJ whole genome shotgun (WGS) entry which is preliminary data.</text>
</comment>
<dbReference type="EMBL" id="JADWDJ010000021">
    <property type="protein sequence ID" value="KAG5263440.1"/>
    <property type="molecule type" value="Genomic_DNA"/>
</dbReference>
<reference evidence="1" key="1">
    <citation type="submission" date="2020-10" db="EMBL/GenBank/DDBJ databases">
        <title>Chromosome-scale genome assembly of the Allis shad, Alosa alosa.</title>
        <authorList>
            <person name="Margot Z."/>
            <person name="Christophe K."/>
            <person name="Cabau C."/>
            <person name="Louis A."/>
            <person name="Berthelot C."/>
            <person name="Parey E."/>
            <person name="Roest Crollius H."/>
            <person name="Montfort J."/>
            <person name="Robinson-Rechavi M."/>
            <person name="Bucao C."/>
            <person name="Bouchez O."/>
            <person name="Gislard M."/>
            <person name="Lluch J."/>
            <person name="Milhes M."/>
            <person name="Lampietro C."/>
            <person name="Lopez Roques C."/>
            <person name="Donnadieu C."/>
            <person name="Braasch I."/>
            <person name="Desvignes T."/>
            <person name="Postlethwait J."/>
            <person name="Bobe J."/>
            <person name="Guiguen Y."/>
        </authorList>
    </citation>
    <scope>NUCLEOTIDE SEQUENCE</scope>
    <source>
        <strain evidence="1">M-15738</strain>
        <tissue evidence="1">Blood</tissue>
    </source>
</reference>
<evidence type="ECO:0000313" key="2">
    <source>
        <dbReference type="Proteomes" id="UP000823561"/>
    </source>
</evidence>
<proteinExistence type="predicted"/>
<dbReference type="AlphaFoldDB" id="A0AAV6FLJ8"/>
<protein>
    <submittedName>
        <fullName evidence="1">Uncharacterized protein</fullName>
    </submittedName>
</protein>
<dbReference type="Proteomes" id="UP000823561">
    <property type="component" value="Chromosome 21"/>
</dbReference>
<accession>A0AAV6FLJ8</accession>
<organism evidence="1 2">
    <name type="scientific">Alosa alosa</name>
    <name type="common">allis shad</name>
    <dbReference type="NCBI Taxonomy" id="278164"/>
    <lineage>
        <taxon>Eukaryota</taxon>
        <taxon>Metazoa</taxon>
        <taxon>Chordata</taxon>
        <taxon>Craniata</taxon>
        <taxon>Vertebrata</taxon>
        <taxon>Euteleostomi</taxon>
        <taxon>Actinopterygii</taxon>
        <taxon>Neopterygii</taxon>
        <taxon>Teleostei</taxon>
        <taxon>Clupei</taxon>
        <taxon>Clupeiformes</taxon>
        <taxon>Clupeoidei</taxon>
        <taxon>Clupeidae</taxon>
        <taxon>Alosa</taxon>
    </lineage>
</organism>
<sequence>MPILAPPLTSYFMPFPSAPTLPSPNPPFISGPFRLISGAENFGPFMSRPGASTFISGVLKLTFISCLSRLELLTPDLSFGPFPLGDPMSSSTSGKCSFPNNGFFTLGPLICRSGDSASNSRSCALRLMSAPLFFPFPFTLGNLNFPFFPFRLMSTSGAAALASTSGRSNLGLFPPIWNLGFLTFGALIFASGLSTVMSGPAMPMLGSGRSISGPCTFGDFIPKLGPLNFGNLTSGLSKLGPLISKSGPSIFPSVPIFGTDTSMSPFPFGPLRLMSTSGIETFGVEIDGILNLGPLMLPSGPSILGPSMSIFGALMPPSIFGTDISKSPFTLGPFRLKSTSGIEIFGPEMDGILNLGPLIFPSGPSMSISGRVMLTSGAFRSISALGKFTSISPPSTFGPLNPNEGILIFGILNPPSAPSISTSGPSMSTFGILISPSNFGTEMSLSPFIFGPFRLKSTSGIESDGPDIVGILNFVPLIFPSGPSMSTSGAFPSISTLGRFISTLGPSTFGPLNPNDGIFIFGILNPPSGPSISTSGPSMLTFGALISPSTLGPEISKSPFTFGPFRLKSISGIEIFGPDIVGILNLCPLIFPSGPSISRSGVSISTFGALRSISPFGIFKSTSGPSTLGPLNPNEGIFIFGILNPPSGPSMSTSGPSMSTFGPLMSPSIFGTETSISPLTFGPFRLKSTSGIEIFGPDIVGILILGPLIFPPGPSMSRSGVSMSTFGALRSIFPFGIFKSTSGPSTLGPLNPNEGILIFGMWNPPSGPSMSTSGPSMLTFGPLMSPSIFGTETSISPLTFGPFRLKSISGIEIFGPDIVGILNLGPLIFPSGPSMSRSGVSMSTFGVLRSIFPFGIFKSTSGPSTLGPLNPNEGIFIFGILNPPSGPSMSTSGPSMSMFGPLRPPSIFGTETSISPLNFGPFRLKSTSGIEIFGPDIVGILNLGPLIFPSGPSMSRCGVSISTFGALRLISPFGIFKSTSGPSTLGPLNPNEGIFIFGILNPPSGPSMSRSGPSMSIFGPLMSPSIFGTETSTSPFNFGPFRLKSISGIEIFGPDIVGILNLGPLIFPSGPSMSRSGVSMSTFGVLRSIFPFGIFKSTSGPSTLGPLNPNEGIFIFGILNPPSGPSMSTSGPSMSIFGPLRPPSIFGTETSISPLNL</sequence>
<gene>
    <name evidence="1" type="ORF">AALO_G00264860</name>
</gene>
<keyword evidence="2" id="KW-1185">Reference proteome</keyword>